<keyword evidence="1" id="KW-0812">Transmembrane</keyword>
<dbReference type="AlphaFoldDB" id="A0A6L9XXL9"/>
<sequence>MSQAQIASSPYPVEVVEDDEVGGLVRSLSAELPSALGNLLATIVVLATLVFGIWSLVATWTYQPQNALPLFQVAVAGTVVALNALYARRTFSYVITLIGAILWLWVSVTPFLPFWQVVLQAVTVTIMLAGVVFSLAAVALSKKPRF</sequence>
<keyword evidence="1" id="KW-0472">Membrane</keyword>
<gene>
    <name evidence="2" type="ORF">G3T36_09125</name>
</gene>
<proteinExistence type="predicted"/>
<comment type="caution">
    <text evidence="2">The sequence shown here is derived from an EMBL/GenBank/DDBJ whole genome shotgun (WGS) entry which is preliminary data.</text>
</comment>
<keyword evidence="3" id="KW-1185">Reference proteome</keyword>
<feature type="transmembrane region" description="Helical" evidence="1">
    <location>
        <begin position="69"/>
        <end position="86"/>
    </location>
</feature>
<evidence type="ECO:0000313" key="3">
    <source>
        <dbReference type="Proteomes" id="UP000474967"/>
    </source>
</evidence>
<accession>A0A6L9XXL9</accession>
<dbReference type="Proteomes" id="UP000474967">
    <property type="component" value="Unassembled WGS sequence"/>
</dbReference>
<dbReference type="EMBL" id="JAAGWY010000002">
    <property type="protein sequence ID" value="NEN06036.1"/>
    <property type="molecule type" value="Genomic_DNA"/>
</dbReference>
<organism evidence="2 3">
    <name type="scientific">Leifsonia tongyongensis</name>
    <dbReference type="NCBI Taxonomy" id="1268043"/>
    <lineage>
        <taxon>Bacteria</taxon>
        <taxon>Bacillati</taxon>
        <taxon>Actinomycetota</taxon>
        <taxon>Actinomycetes</taxon>
        <taxon>Micrococcales</taxon>
        <taxon>Microbacteriaceae</taxon>
        <taxon>Leifsonia</taxon>
    </lineage>
</organism>
<feature type="transmembrane region" description="Helical" evidence="1">
    <location>
        <begin position="118"/>
        <end position="140"/>
    </location>
</feature>
<protein>
    <submittedName>
        <fullName evidence="2">Uncharacterized protein</fullName>
    </submittedName>
</protein>
<dbReference type="RefSeq" id="WP_163289491.1">
    <property type="nucleotide sequence ID" value="NZ_JAAGWY010000002.1"/>
</dbReference>
<keyword evidence="1" id="KW-1133">Transmembrane helix</keyword>
<reference evidence="2 3" key="1">
    <citation type="journal article" date="2014" name="J. Microbiol.">
        <title>Diaminobutyricibacter tongyongensis gen. nov., sp. nov. and Homoserinibacter gongjuensis gen. nov., sp. nov. belong to the family Microbacteriaceae.</title>
        <authorList>
            <person name="Kim S.J."/>
            <person name="Ahn J.H."/>
            <person name="Weon H.Y."/>
            <person name="Hamada M."/>
            <person name="Suzuki K."/>
            <person name="Kwon S.W."/>
        </authorList>
    </citation>
    <scope>NUCLEOTIDE SEQUENCE [LARGE SCALE GENOMIC DNA]</scope>
    <source>
        <strain evidence="2 3">NBRC 108724</strain>
    </source>
</reference>
<feature type="transmembrane region" description="Helical" evidence="1">
    <location>
        <begin position="36"/>
        <end position="57"/>
    </location>
</feature>
<evidence type="ECO:0000256" key="1">
    <source>
        <dbReference type="SAM" id="Phobius"/>
    </source>
</evidence>
<name>A0A6L9XXL9_9MICO</name>
<evidence type="ECO:0000313" key="2">
    <source>
        <dbReference type="EMBL" id="NEN06036.1"/>
    </source>
</evidence>
<feature type="transmembrane region" description="Helical" evidence="1">
    <location>
        <begin position="93"/>
        <end position="112"/>
    </location>
</feature>